<evidence type="ECO:0000256" key="5">
    <source>
        <dbReference type="ARBA" id="ARBA00022833"/>
    </source>
</evidence>
<dbReference type="PROSITE" id="PS00028">
    <property type="entry name" value="ZINC_FINGER_C2H2_1"/>
    <property type="match status" value="1"/>
</dbReference>
<dbReference type="EMBL" id="JAQQBS010001424">
    <property type="protein sequence ID" value="KAK0158736.1"/>
    <property type="molecule type" value="Genomic_DNA"/>
</dbReference>
<keyword evidence="6" id="KW-0539">Nucleus</keyword>
<evidence type="ECO:0000313" key="11">
    <source>
        <dbReference type="Proteomes" id="UP001168990"/>
    </source>
</evidence>
<evidence type="ECO:0000256" key="3">
    <source>
        <dbReference type="ARBA" id="ARBA00022737"/>
    </source>
</evidence>
<evidence type="ECO:0000256" key="7">
    <source>
        <dbReference type="PROSITE-ProRule" id="PRU00042"/>
    </source>
</evidence>
<dbReference type="GO" id="GO:0005634">
    <property type="term" value="C:nucleus"/>
    <property type="evidence" value="ECO:0007669"/>
    <property type="project" value="UniProtKB-SubCell"/>
</dbReference>
<keyword evidence="2" id="KW-0479">Metal-binding</keyword>
<proteinExistence type="predicted"/>
<evidence type="ECO:0000313" key="10">
    <source>
        <dbReference type="EMBL" id="KAK0158736.1"/>
    </source>
</evidence>
<dbReference type="PANTHER" id="PTHR24406">
    <property type="entry name" value="TRANSCRIPTIONAL REPRESSOR CTCFL-RELATED"/>
    <property type="match status" value="1"/>
</dbReference>
<gene>
    <name evidence="10" type="ORF">PV328_009708</name>
</gene>
<accession>A0AA39C6F4</accession>
<reference evidence="10" key="1">
    <citation type="journal article" date="2023" name="bioRxiv">
        <title>Scaffold-level genome assemblies of two parasitoid biocontrol wasps reveal the parthenogenesis mechanism and an associated novel virus.</title>
        <authorList>
            <person name="Inwood S."/>
            <person name="Skelly J."/>
            <person name="Guhlin J."/>
            <person name="Harrop T."/>
            <person name="Goldson S."/>
            <person name="Dearden P."/>
        </authorList>
    </citation>
    <scope>NUCLEOTIDE SEQUENCE</scope>
    <source>
        <strain evidence="10">Irish</strain>
        <tissue evidence="10">Whole body</tissue>
    </source>
</reference>
<evidence type="ECO:0000256" key="4">
    <source>
        <dbReference type="ARBA" id="ARBA00022771"/>
    </source>
</evidence>
<comment type="caution">
    <text evidence="10">The sequence shown here is derived from an EMBL/GenBank/DDBJ whole genome shotgun (WGS) entry which is preliminary data.</text>
</comment>
<evidence type="ECO:0000259" key="9">
    <source>
        <dbReference type="PROSITE" id="PS50157"/>
    </source>
</evidence>
<reference evidence="10" key="2">
    <citation type="submission" date="2023-03" db="EMBL/GenBank/DDBJ databases">
        <authorList>
            <person name="Inwood S.N."/>
            <person name="Skelly J.G."/>
            <person name="Guhlin J."/>
            <person name="Harrop T.W.R."/>
            <person name="Goldson S.G."/>
            <person name="Dearden P.K."/>
        </authorList>
    </citation>
    <scope>NUCLEOTIDE SEQUENCE</scope>
    <source>
        <strain evidence="10">Irish</strain>
        <tissue evidence="10">Whole body</tissue>
    </source>
</reference>
<keyword evidence="11" id="KW-1185">Reference proteome</keyword>
<dbReference type="Proteomes" id="UP001168990">
    <property type="component" value="Unassembled WGS sequence"/>
</dbReference>
<evidence type="ECO:0000256" key="6">
    <source>
        <dbReference type="ARBA" id="ARBA00023242"/>
    </source>
</evidence>
<feature type="domain" description="C2H2-type" evidence="9">
    <location>
        <begin position="259"/>
        <end position="286"/>
    </location>
</feature>
<dbReference type="Pfam" id="PF00096">
    <property type="entry name" value="zf-C2H2"/>
    <property type="match status" value="2"/>
</dbReference>
<name>A0AA39C6F4_9HYME</name>
<dbReference type="InterPro" id="IPR050888">
    <property type="entry name" value="ZnF_C2H2-type_TF"/>
</dbReference>
<dbReference type="SUPFAM" id="SSF57667">
    <property type="entry name" value="beta-beta-alpha zinc fingers"/>
    <property type="match status" value="2"/>
</dbReference>
<feature type="region of interest" description="Disordered" evidence="8">
    <location>
        <begin position="1"/>
        <end position="31"/>
    </location>
</feature>
<feature type="domain" description="C2H2-type" evidence="9">
    <location>
        <begin position="288"/>
        <end position="316"/>
    </location>
</feature>
<sequence length="320" mass="37487">MSIGWNSDGSRRIGRNNNNINSSNNQVPAPLAPQRRARLHCPARHVGRNNNRPLTISAHDRRHDCSRLQTRGSAVDKAFAHCLRIHYNTIYGFNNVFDECCLQRGRPKKNTTTNASTSGFKCICGNKYQLKGTLDRHKRYECGKAPTIACPKCFKLFKHRHHMVSHMKTSCPFAIKNLLLPIQRYVYQQNIHHESTINDYREYICNGCGKTYKWKDSLTKHQRFECGKPRKFVYEHYNFTTVAEEDLNWTLKKQPRRPHCCFTCGKTYCWKVSLMRHIREECGKPPAHCCEYCGRKFKQKSSYLRHVRSQHHAEDSVYDF</sequence>
<dbReference type="SMART" id="SM00355">
    <property type="entry name" value="ZnF_C2H2"/>
    <property type="match status" value="4"/>
</dbReference>
<dbReference type="InterPro" id="IPR013087">
    <property type="entry name" value="Znf_C2H2_type"/>
</dbReference>
<keyword evidence="5" id="KW-0862">Zinc</keyword>
<protein>
    <recommendedName>
        <fullName evidence="9">C2H2-type domain-containing protein</fullName>
    </recommendedName>
</protein>
<keyword evidence="4 7" id="KW-0863">Zinc-finger</keyword>
<organism evidence="10 11">
    <name type="scientific">Microctonus aethiopoides</name>
    <dbReference type="NCBI Taxonomy" id="144406"/>
    <lineage>
        <taxon>Eukaryota</taxon>
        <taxon>Metazoa</taxon>
        <taxon>Ecdysozoa</taxon>
        <taxon>Arthropoda</taxon>
        <taxon>Hexapoda</taxon>
        <taxon>Insecta</taxon>
        <taxon>Pterygota</taxon>
        <taxon>Neoptera</taxon>
        <taxon>Endopterygota</taxon>
        <taxon>Hymenoptera</taxon>
        <taxon>Apocrita</taxon>
        <taxon>Ichneumonoidea</taxon>
        <taxon>Braconidae</taxon>
        <taxon>Euphorinae</taxon>
        <taxon>Microctonus</taxon>
    </lineage>
</organism>
<evidence type="ECO:0000256" key="2">
    <source>
        <dbReference type="ARBA" id="ARBA00022723"/>
    </source>
</evidence>
<keyword evidence="3" id="KW-0677">Repeat</keyword>
<dbReference type="GO" id="GO:0008270">
    <property type="term" value="F:zinc ion binding"/>
    <property type="evidence" value="ECO:0007669"/>
    <property type="project" value="UniProtKB-KW"/>
</dbReference>
<dbReference type="Gene3D" id="3.30.160.60">
    <property type="entry name" value="Classic Zinc Finger"/>
    <property type="match status" value="2"/>
</dbReference>
<dbReference type="InterPro" id="IPR036236">
    <property type="entry name" value="Znf_C2H2_sf"/>
</dbReference>
<dbReference type="AlphaFoldDB" id="A0AA39C6F4"/>
<evidence type="ECO:0000256" key="8">
    <source>
        <dbReference type="SAM" id="MobiDB-lite"/>
    </source>
</evidence>
<dbReference type="PROSITE" id="PS50157">
    <property type="entry name" value="ZINC_FINGER_C2H2_2"/>
    <property type="match status" value="3"/>
</dbReference>
<feature type="domain" description="C2H2-type" evidence="9">
    <location>
        <begin position="203"/>
        <end position="230"/>
    </location>
</feature>
<feature type="compositionally biased region" description="Low complexity" evidence="8">
    <location>
        <begin position="15"/>
        <end position="25"/>
    </location>
</feature>
<evidence type="ECO:0000256" key="1">
    <source>
        <dbReference type="ARBA" id="ARBA00004123"/>
    </source>
</evidence>
<comment type="subcellular location">
    <subcellularLocation>
        <location evidence="1">Nucleus</location>
    </subcellularLocation>
</comment>